<proteinExistence type="predicted"/>
<dbReference type="STRING" id="563192.HMPREF0179_01908"/>
<sequence length="191" mass="21300">MRNFFSRLAEVFQGKPRKGASPPSRTSTEYGFLVFQHTGEVIRAERILREAGFAVEVKGPPPELRTGCDMIIVFDLMQEPLIRNALGAARLEPIQSVPMRDTLLEPVSLFHVQDYGDWFMVRAANMKITVERATGKIVNVSGGGCPDVPYLAALLTGQCIGEAEEPRVKGQTLCSYSLQRAFEEARRLWRG</sequence>
<comment type="caution">
    <text evidence="3">The sequence shown here is derived from an EMBL/GenBank/DDBJ whole genome shotgun (WGS) entry which is preliminary data.</text>
</comment>
<gene>
    <name evidence="3" type="ORF">HMPREF0179_01908</name>
</gene>
<dbReference type="InterPro" id="IPR058495">
    <property type="entry name" value="DUF8182"/>
</dbReference>
<dbReference type="Pfam" id="PF11823">
    <property type="entry name" value="Se_S_carrier"/>
    <property type="match status" value="1"/>
</dbReference>
<dbReference type="EMBL" id="ADCP02000001">
    <property type="protein sequence ID" value="EFV44264.1"/>
    <property type="molecule type" value="Genomic_DNA"/>
</dbReference>
<reference evidence="3 4" key="2">
    <citation type="submission" date="2013-04" db="EMBL/GenBank/DDBJ databases">
        <title>The Genome Sequence of Bilophila wadsworthia 3_1_6.</title>
        <authorList>
            <consortium name="The Broad Institute Genomics Platform"/>
            <person name="Earl A."/>
            <person name="Ward D."/>
            <person name="Feldgarden M."/>
            <person name="Gevers D."/>
            <person name="Sibley C."/>
            <person name="Strauss J."/>
            <person name="Allen-Vercoe E."/>
            <person name="Walker B."/>
            <person name="Young S."/>
            <person name="Zeng Q."/>
            <person name="Gargeya S."/>
            <person name="Fitzgerald M."/>
            <person name="Haas B."/>
            <person name="Abouelleil A."/>
            <person name="Allen A.W."/>
            <person name="Alvarado L."/>
            <person name="Arachchi H.M."/>
            <person name="Berlin A.M."/>
            <person name="Chapman S.B."/>
            <person name="Gainer-Dewar J."/>
            <person name="Goldberg J."/>
            <person name="Griggs A."/>
            <person name="Gujja S."/>
            <person name="Hansen M."/>
            <person name="Howarth C."/>
            <person name="Imamovic A."/>
            <person name="Ireland A."/>
            <person name="Larimer J."/>
            <person name="McCowan C."/>
            <person name="Murphy C."/>
            <person name="Pearson M."/>
            <person name="Poon T.W."/>
            <person name="Priest M."/>
            <person name="Roberts A."/>
            <person name="Saif S."/>
            <person name="Shea T."/>
            <person name="Sisk P."/>
            <person name="Sykes S."/>
            <person name="Wortman J."/>
            <person name="Nusbaum C."/>
            <person name="Birren B."/>
        </authorList>
    </citation>
    <scope>NUCLEOTIDE SEQUENCE [LARGE SCALE GENOMIC DNA]</scope>
    <source>
        <strain evidence="3 4">3_1_6</strain>
    </source>
</reference>
<feature type="domain" description="DUF8182" evidence="2">
    <location>
        <begin position="110"/>
        <end position="191"/>
    </location>
</feature>
<dbReference type="Proteomes" id="UP000006034">
    <property type="component" value="Unassembled WGS sequence"/>
</dbReference>
<evidence type="ECO:0000259" key="1">
    <source>
        <dbReference type="Pfam" id="PF11823"/>
    </source>
</evidence>
<dbReference type="RefSeq" id="WP_005027609.1">
    <property type="nucleotide sequence ID" value="NZ_KE150238.1"/>
</dbReference>
<dbReference type="OrthoDB" id="5416807at2"/>
<accession>E5Y6X8</accession>
<evidence type="ECO:0000313" key="4">
    <source>
        <dbReference type="Proteomes" id="UP000006034"/>
    </source>
</evidence>
<reference evidence="3 4" key="1">
    <citation type="submission" date="2010-10" db="EMBL/GenBank/DDBJ databases">
        <authorList>
            <consortium name="The Broad Institute Genome Sequencing Platform"/>
            <person name="Ward D."/>
            <person name="Earl A."/>
            <person name="Feldgarden M."/>
            <person name="Young S.K."/>
            <person name="Gargeya S."/>
            <person name="Zeng Q."/>
            <person name="Alvarado L."/>
            <person name="Berlin A."/>
            <person name="Bochicchio J."/>
            <person name="Chapman S.B."/>
            <person name="Chen Z."/>
            <person name="Freedman E."/>
            <person name="Gellesch M."/>
            <person name="Goldberg J."/>
            <person name="Griggs A."/>
            <person name="Gujja S."/>
            <person name="Heilman E."/>
            <person name="Heiman D."/>
            <person name="Howarth C."/>
            <person name="Mehta T."/>
            <person name="Neiman D."/>
            <person name="Pearson M."/>
            <person name="Roberts A."/>
            <person name="Saif S."/>
            <person name="Shea T."/>
            <person name="Shenoy N."/>
            <person name="Sisk P."/>
            <person name="Stolte C."/>
            <person name="Sykes S."/>
            <person name="White J."/>
            <person name="Yandava C."/>
            <person name="Allen-Vercoe E."/>
            <person name="Sibley C."/>
            <person name="Ambrose C.E."/>
            <person name="Strauss J."/>
            <person name="Daigneault M."/>
            <person name="Haas B."/>
            <person name="Nusbaum C."/>
            <person name="Birren B."/>
        </authorList>
    </citation>
    <scope>NUCLEOTIDE SEQUENCE [LARGE SCALE GENOMIC DNA]</scope>
    <source>
        <strain evidence="3 4">3_1_6</strain>
    </source>
</reference>
<dbReference type="HOGENOM" id="CLU_117547_0_0_7"/>
<organism evidence="3 4">
    <name type="scientific">Bilophila wadsworthia (strain 3_1_6)</name>
    <dbReference type="NCBI Taxonomy" id="563192"/>
    <lineage>
        <taxon>Bacteria</taxon>
        <taxon>Pseudomonadati</taxon>
        <taxon>Thermodesulfobacteriota</taxon>
        <taxon>Desulfovibrionia</taxon>
        <taxon>Desulfovibrionales</taxon>
        <taxon>Desulfovibrionaceae</taxon>
        <taxon>Bilophila</taxon>
    </lineage>
</organism>
<dbReference type="AlphaFoldDB" id="E5Y6X8"/>
<dbReference type="Pfam" id="PF26554">
    <property type="entry name" value="DUF8182"/>
    <property type="match status" value="1"/>
</dbReference>
<protein>
    <submittedName>
        <fullName evidence="3">Uncharacterized protein</fullName>
    </submittedName>
</protein>
<dbReference type="eggNOG" id="ENOG503015V">
    <property type="taxonomic scope" value="Bacteria"/>
</dbReference>
<keyword evidence="4" id="KW-1185">Reference proteome</keyword>
<feature type="domain" description="Putative Se/S carrier protein-like" evidence="1">
    <location>
        <begin position="30"/>
        <end position="93"/>
    </location>
</feature>
<evidence type="ECO:0000259" key="2">
    <source>
        <dbReference type="Pfam" id="PF26554"/>
    </source>
</evidence>
<name>E5Y6X8_BILW3</name>
<evidence type="ECO:0000313" key="3">
    <source>
        <dbReference type="EMBL" id="EFV44264.1"/>
    </source>
</evidence>
<dbReference type="InterPro" id="IPR021778">
    <property type="entry name" value="Se/S_carrier-like"/>
</dbReference>
<dbReference type="GeneID" id="78084175"/>